<protein>
    <recommendedName>
        <fullName evidence="5">ATP synthase F0 subunit 6</fullName>
    </recommendedName>
</protein>
<proteinExistence type="predicted"/>
<gene>
    <name evidence="3" type="ORF">K7432_006261</name>
</gene>
<feature type="transmembrane region" description="Helical" evidence="2">
    <location>
        <begin position="141"/>
        <end position="162"/>
    </location>
</feature>
<accession>A0ABR2WV71</accession>
<evidence type="ECO:0000313" key="4">
    <source>
        <dbReference type="Proteomes" id="UP001479436"/>
    </source>
</evidence>
<evidence type="ECO:0000256" key="2">
    <source>
        <dbReference type="SAM" id="Phobius"/>
    </source>
</evidence>
<keyword evidence="2" id="KW-0812">Transmembrane</keyword>
<comment type="caution">
    <text evidence="3">The sequence shown here is derived from an EMBL/GenBank/DDBJ whole genome shotgun (WGS) entry which is preliminary data.</text>
</comment>
<dbReference type="Proteomes" id="UP001479436">
    <property type="component" value="Unassembled WGS sequence"/>
</dbReference>
<evidence type="ECO:0008006" key="5">
    <source>
        <dbReference type="Google" id="ProtNLM"/>
    </source>
</evidence>
<keyword evidence="2" id="KW-0472">Membrane</keyword>
<feature type="compositionally biased region" description="Polar residues" evidence="1">
    <location>
        <begin position="277"/>
        <end position="292"/>
    </location>
</feature>
<feature type="transmembrane region" description="Helical" evidence="2">
    <location>
        <begin position="7"/>
        <end position="28"/>
    </location>
</feature>
<keyword evidence="4" id="KW-1185">Reference proteome</keyword>
<feature type="region of interest" description="Disordered" evidence="1">
    <location>
        <begin position="268"/>
        <end position="292"/>
    </location>
</feature>
<sequence>MRLQLWFLRILNLISYLYFLHTTLYQVFSPEGKEPHKTYSANLSLLTPAPFVLFIYFPISLGLALFSVYQFTPTAEEYVVRGVSWSLVLSLSLYGAWTWFWQNSHPVISLLFAIPIAAFISYGQASLYLLSSSAPSKINNILIQIPLSMWHAWASVLLVLNFNAALSNSLHPGLYENILAFLLLAAFYGSATRYLVRLDFVGVLVLLWVQIGIVINQSSMVIRYYTAFQILAIVSLSAIRIYEYKKAEEVTPWVRSLAEFYQWRNSEESSPLLPDTNRGSTTYTEPQTNINA</sequence>
<feature type="transmembrane region" description="Helical" evidence="2">
    <location>
        <begin position="174"/>
        <end position="191"/>
    </location>
</feature>
<feature type="transmembrane region" description="Helical" evidence="2">
    <location>
        <begin position="222"/>
        <end position="242"/>
    </location>
</feature>
<dbReference type="EMBL" id="JASJQH010000270">
    <property type="protein sequence ID" value="KAK9765420.1"/>
    <property type="molecule type" value="Genomic_DNA"/>
</dbReference>
<feature type="transmembrane region" description="Helical" evidence="2">
    <location>
        <begin position="107"/>
        <end position="129"/>
    </location>
</feature>
<evidence type="ECO:0000256" key="1">
    <source>
        <dbReference type="SAM" id="MobiDB-lite"/>
    </source>
</evidence>
<name>A0ABR2WV71_9FUNG</name>
<feature type="transmembrane region" description="Helical" evidence="2">
    <location>
        <begin position="198"/>
        <end position="216"/>
    </location>
</feature>
<keyword evidence="2" id="KW-1133">Transmembrane helix</keyword>
<feature type="transmembrane region" description="Helical" evidence="2">
    <location>
        <begin position="48"/>
        <end position="66"/>
    </location>
</feature>
<organism evidence="3 4">
    <name type="scientific">Basidiobolus ranarum</name>
    <dbReference type="NCBI Taxonomy" id="34480"/>
    <lineage>
        <taxon>Eukaryota</taxon>
        <taxon>Fungi</taxon>
        <taxon>Fungi incertae sedis</taxon>
        <taxon>Zoopagomycota</taxon>
        <taxon>Entomophthoromycotina</taxon>
        <taxon>Basidiobolomycetes</taxon>
        <taxon>Basidiobolales</taxon>
        <taxon>Basidiobolaceae</taxon>
        <taxon>Basidiobolus</taxon>
    </lineage>
</organism>
<evidence type="ECO:0000313" key="3">
    <source>
        <dbReference type="EMBL" id="KAK9765420.1"/>
    </source>
</evidence>
<reference evidence="3 4" key="1">
    <citation type="submission" date="2023-04" db="EMBL/GenBank/DDBJ databases">
        <title>Genome of Basidiobolus ranarum AG-B5.</title>
        <authorList>
            <person name="Stajich J.E."/>
            <person name="Carter-House D."/>
            <person name="Gryganskyi A."/>
        </authorList>
    </citation>
    <scope>NUCLEOTIDE SEQUENCE [LARGE SCALE GENOMIC DNA]</scope>
    <source>
        <strain evidence="3 4">AG-B5</strain>
    </source>
</reference>
<feature type="transmembrane region" description="Helical" evidence="2">
    <location>
        <begin position="78"/>
        <end position="101"/>
    </location>
</feature>